<feature type="transmembrane region" description="Helical" evidence="1">
    <location>
        <begin position="6"/>
        <end position="29"/>
    </location>
</feature>
<name>A0ABS4YSP5_9MICC</name>
<accession>A0ABS4YSP5</accession>
<evidence type="ECO:0000256" key="1">
    <source>
        <dbReference type="SAM" id="Phobius"/>
    </source>
</evidence>
<keyword evidence="3" id="KW-1185">Reference proteome</keyword>
<proteinExistence type="predicted"/>
<keyword evidence="1" id="KW-0812">Transmembrane</keyword>
<keyword evidence="1" id="KW-1133">Transmembrane helix</keyword>
<keyword evidence="1" id="KW-0472">Membrane</keyword>
<dbReference type="Proteomes" id="UP000711614">
    <property type="component" value="Unassembled WGS sequence"/>
</dbReference>
<dbReference type="RefSeq" id="WP_209677200.1">
    <property type="nucleotide sequence ID" value="NZ_JAGIOI010000001.1"/>
</dbReference>
<protein>
    <submittedName>
        <fullName evidence="2">Uncharacterized protein</fullName>
    </submittedName>
</protein>
<sequence>MSFPELFSAYWWLLFPLGGMAAGGFRAFLGSRERAHERKIELYKLQHPEVAGLDVSTHRPAAADGKAAAAPAAGTGYSEADVAKTLAEHDAINKRWLSYELDVAKLIDFPMMSDVREPLTVGFLRAKRDADALRPLDGTEVPAKSRWDDYRNAVNAFAVAFEVAEKEAHRIKDSAFNADEQQRLGTARKLIKIAENEGATPAERQTALKRVRRELDGVIVLPDVTLAALEQQVARMIASGPQQAAP</sequence>
<gene>
    <name evidence="2" type="ORF">JOF48_000620</name>
</gene>
<organism evidence="2 3">
    <name type="scientific">Arthrobacter stackebrandtii</name>
    <dbReference type="NCBI Taxonomy" id="272161"/>
    <lineage>
        <taxon>Bacteria</taxon>
        <taxon>Bacillati</taxon>
        <taxon>Actinomycetota</taxon>
        <taxon>Actinomycetes</taxon>
        <taxon>Micrococcales</taxon>
        <taxon>Micrococcaceae</taxon>
        <taxon>Arthrobacter</taxon>
    </lineage>
</organism>
<evidence type="ECO:0000313" key="2">
    <source>
        <dbReference type="EMBL" id="MBP2411821.1"/>
    </source>
</evidence>
<comment type="caution">
    <text evidence="2">The sequence shown here is derived from an EMBL/GenBank/DDBJ whole genome shotgun (WGS) entry which is preliminary data.</text>
</comment>
<dbReference type="EMBL" id="JAGIOI010000001">
    <property type="protein sequence ID" value="MBP2411821.1"/>
    <property type="molecule type" value="Genomic_DNA"/>
</dbReference>
<reference evidence="2 3" key="1">
    <citation type="submission" date="2021-03" db="EMBL/GenBank/DDBJ databases">
        <title>Sequencing the genomes of 1000 actinobacteria strains.</title>
        <authorList>
            <person name="Klenk H.-P."/>
        </authorList>
    </citation>
    <scope>NUCLEOTIDE SEQUENCE [LARGE SCALE GENOMIC DNA]</scope>
    <source>
        <strain evidence="2 3">DSM 16005</strain>
    </source>
</reference>
<evidence type="ECO:0000313" key="3">
    <source>
        <dbReference type="Proteomes" id="UP000711614"/>
    </source>
</evidence>